<reference evidence="2" key="1">
    <citation type="submission" date="2015-12" db="EMBL/GenBank/DDBJ databases">
        <title>De novo transcriptome assembly of four potential Pierce s Disease insect vectors from Arizona vineyards.</title>
        <authorList>
            <person name="Tassone E.E."/>
        </authorList>
    </citation>
    <scope>NUCLEOTIDE SEQUENCE</scope>
</reference>
<dbReference type="EMBL" id="GEDC01006901">
    <property type="protein sequence ID" value="JAS30397.1"/>
    <property type="molecule type" value="Transcribed_RNA"/>
</dbReference>
<organism evidence="2">
    <name type="scientific">Clastoptera arizonana</name>
    <name type="common">Arizona spittle bug</name>
    <dbReference type="NCBI Taxonomy" id="38151"/>
    <lineage>
        <taxon>Eukaryota</taxon>
        <taxon>Metazoa</taxon>
        <taxon>Ecdysozoa</taxon>
        <taxon>Arthropoda</taxon>
        <taxon>Hexapoda</taxon>
        <taxon>Insecta</taxon>
        <taxon>Pterygota</taxon>
        <taxon>Neoptera</taxon>
        <taxon>Paraneoptera</taxon>
        <taxon>Hemiptera</taxon>
        <taxon>Auchenorrhyncha</taxon>
        <taxon>Cercopoidea</taxon>
        <taxon>Clastopteridae</taxon>
        <taxon>Clastoptera</taxon>
    </lineage>
</organism>
<sequence length="1146" mass="129666">MAKNQENNYFPETLYSPADNNKTIYLESKTSLESEQLPLEKDELKKKKIKILKESTSSDMRSMSSLESDGKLTDSEHIAIKFTYEGDITPYKINHTINIESSAAYKIHDVSYTSSVDSPLNEKMFGLVRNDEHFHQNSSDFNTASTSSENCGYNIVEKSEYNHVTSDSLGTSENTSNRPRVQIIRCSSFYDSYYDNSFDSSDLSEKISDINESGAAEKITEIVEDTVDHTLSMAKNDDISYKDIVTLKINDTVHESEVSYVNDLEALNPTISSCCIKPNYGLALETKIPIIVVNDIDDSEVDIRTSLDKPDNLEFNKLSLNDACNSSQCFEINHSDVLFDSEKIKEHNLNNDQELINVSYTEDMRNKKEESVENHNEGMYACINISSTSNSSIETEEQVGTEKLNGRFGIEEHQAYTNFAYPLNSFDNLNTSVHNISLDQNQAREENNNPNKLNQCVNLLEAEIFQHNRIFNGNEKQEKNDLQDLVNDARQKWDDFLSIKNNSFAEASKLDLFENKNFHYDCILVENQDNKDLENDSEVNKKMTDYLPINSDFFAETEKQTEYCLKTLPKTMFTSYKSQIENNTENECDIVESFENKGPVSQLSNSETLLDTPSINLVSPNNRESDEILNTPANNKIYSELIASNNCSNVGISKLVASSNSSNDEISELNSFETCQSKINDSYDPNEYSQCSKEEYITASESLNPSFNAHGQESQNYMHLEKYSESTKSSVSNSLTSEHLQSTLSINKEGNFKRLSQGSKQSSSYISALESQESSFKSAAVTNNDQLTNNEIYQPTRFNSINDYLYNWCFLEPNLSHVDSKYTCLKNLHQFNKYRDPQNMDETLIPNAEYKEEFKSPMDVTIPDSVLTAEAKHQFKRPGVKPKPLLRSPKFNPNKFCSGSVKSSSKTINPINTKLSSPSSEKFLLPSPGVTKSKIPVSKRPVLSTPKSEAGSAQSQKRIGYNYIKSPIRAYMQTASPVLIKRVKGTTNEFNGSPKKKTIVKSVIDNVVETERDENSFQSPHVVQRLKYDDAEAENIDPNYHRPSLQPVVYKSASNVFMKDNQDIQKKLPKLNDKFKQLLNVPKPNIYKHEGRVTIPPPEPGKLVTTPRSKHKNSSSTDISPQSEADISICVKKTLLKTNTLTRKNH</sequence>
<feature type="region of interest" description="Disordered" evidence="1">
    <location>
        <begin position="1089"/>
        <end position="1123"/>
    </location>
</feature>
<dbReference type="AlphaFoldDB" id="A0A1B6DXK6"/>
<accession>A0A1B6DXK6</accession>
<evidence type="ECO:0000313" key="2">
    <source>
        <dbReference type="EMBL" id="JAS30397.1"/>
    </source>
</evidence>
<name>A0A1B6DXK6_9HEMI</name>
<gene>
    <name evidence="2" type="ORF">g.34511</name>
</gene>
<evidence type="ECO:0000256" key="1">
    <source>
        <dbReference type="SAM" id="MobiDB-lite"/>
    </source>
</evidence>
<protein>
    <submittedName>
        <fullName evidence="2">Uncharacterized protein</fullName>
    </submittedName>
</protein>
<feature type="compositionally biased region" description="Polar residues" evidence="1">
    <location>
        <begin position="1114"/>
        <end position="1123"/>
    </location>
</feature>
<proteinExistence type="predicted"/>